<reference evidence="1 2" key="1">
    <citation type="submission" date="2024-02" db="EMBL/GenBank/DDBJ databases">
        <authorList>
            <person name="Chen Y."/>
            <person name="Shah S."/>
            <person name="Dougan E. K."/>
            <person name="Thang M."/>
            <person name="Chan C."/>
        </authorList>
    </citation>
    <scope>NUCLEOTIDE SEQUENCE [LARGE SCALE GENOMIC DNA]</scope>
</reference>
<keyword evidence="2" id="KW-1185">Reference proteome</keyword>
<organism evidence="1 2">
    <name type="scientific">Durusdinium trenchii</name>
    <dbReference type="NCBI Taxonomy" id="1381693"/>
    <lineage>
        <taxon>Eukaryota</taxon>
        <taxon>Sar</taxon>
        <taxon>Alveolata</taxon>
        <taxon>Dinophyceae</taxon>
        <taxon>Suessiales</taxon>
        <taxon>Symbiodiniaceae</taxon>
        <taxon>Durusdinium</taxon>
    </lineage>
</organism>
<evidence type="ECO:0000313" key="1">
    <source>
        <dbReference type="EMBL" id="CAK9103415.1"/>
    </source>
</evidence>
<proteinExistence type="predicted"/>
<accession>A0ABP0RTD1</accession>
<protein>
    <submittedName>
        <fullName evidence="1">Uncharacterized protein</fullName>
    </submittedName>
</protein>
<name>A0ABP0RTD1_9DINO</name>
<sequence length="121" mass="13793">MFCSLRCVHVVPRCKERSADHRDAKHSTDPANLPLGLPRKRSDCDCFFLLYAEGGIEPSEGSSEAFNFTVLVEAGTEMHLDLWALHLESSSDHLRHEERRVPSWVSHFGWVSELQVHHISL</sequence>
<dbReference type="EMBL" id="CAXAMM010042173">
    <property type="protein sequence ID" value="CAK9103415.1"/>
    <property type="molecule type" value="Genomic_DNA"/>
</dbReference>
<evidence type="ECO:0000313" key="2">
    <source>
        <dbReference type="Proteomes" id="UP001642464"/>
    </source>
</evidence>
<comment type="caution">
    <text evidence="1">The sequence shown here is derived from an EMBL/GenBank/DDBJ whole genome shotgun (WGS) entry which is preliminary data.</text>
</comment>
<dbReference type="Proteomes" id="UP001642464">
    <property type="component" value="Unassembled WGS sequence"/>
</dbReference>
<gene>
    <name evidence="1" type="ORF">SCF082_LOCUS48307</name>
</gene>